<evidence type="ECO:0000256" key="2">
    <source>
        <dbReference type="ARBA" id="ARBA00023125"/>
    </source>
</evidence>
<feature type="DNA-binding region" description="H-T-H motif" evidence="4">
    <location>
        <begin position="283"/>
        <end position="302"/>
    </location>
</feature>
<keyword evidence="3" id="KW-0804">Transcription</keyword>
<keyword evidence="5" id="KW-1133">Transmembrane helix</keyword>
<dbReference type="PRINTS" id="PR00455">
    <property type="entry name" value="HTHTETR"/>
</dbReference>
<keyword evidence="5" id="KW-0472">Membrane</keyword>
<accession>A0ABU6CK00</accession>
<dbReference type="PROSITE" id="PS50977">
    <property type="entry name" value="HTH_TETR_2"/>
    <property type="match status" value="1"/>
</dbReference>
<dbReference type="Pfam" id="PF17754">
    <property type="entry name" value="TetR_C_14"/>
    <property type="match status" value="1"/>
</dbReference>
<sequence length="462" mass="49124">MSSTPPAPPSPRTSVRRLPLAGVLRPNKPSDIWFKPATSVVVSAALPNLTLLALGRLDLMMYTMAGSFCALYGHNLPYAARARALAGVVLGMFASIAIALVAASLLSSPAALVAIGAVLAAAQKTLCDATRIGPPGHLIFTFISSASLFAPQSIGQVPGHLALTLGAGAVAWLVGMAPALVRPHGPERRATARALNAAEASSHPAADLHARFFCHLTTYCRLGTRVFRGASCSGARRKKGGRAMTAEKRGGGGMSEQRRARLRLEISREAARLFWEQGLAATSGDQIAEAVGLSTRTIWRHFRSKESCAEPIVMQGVVTLMTVLRSWPRERSLEAHLTAELARLGHEKPPVDLADEMLAMKMIRLADSEPALRTAWLMACDQTERELCAIVGDRLGRPREDLEVRLHAASAASVIRVLDEHIGTVLLSGADLGELQDVPALARRYGRAIHRATGGAVGDPVA</sequence>
<dbReference type="InterPro" id="IPR041347">
    <property type="entry name" value="MftR_C"/>
</dbReference>
<name>A0ABU6CK00_9ACTN</name>
<organism evidence="7 8">
    <name type="scientific">Streptomyces kunmingensis</name>
    <dbReference type="NCBI Taxonomy" id="68225"/>
    <lineage>
        <taxon>Bacteria</taxon>
        <taxon>Bacillati</taxon>
        <taxon>Actinomycetota</taxon>
        <taxon>Actinomycetes</taxon>
        <taxon>Kitasatosporales</taxon>
        <taxon>Streptomycetaceae</taxon>
        <taxon>Streptomyces</taxon>
    </lineage>
</organism>
<keyword evidence="8" id="KW-1185">Reference proteome</keyword>
<protein>
    <submittedName>
        <fullName evidence="7">TetR/AcrR family transcriptional regulator</fullName>
    </submittedName>
</protein>
<keyword evidence="5" id="KW-0812">Transmembrane</keyword>
<dbReference type="Pfam" id="PF00440">
    <property type="entry name" value="TetR_N"/>
    <property type="match status" value="1"/>
</dbReference>
<dbReference type="Proteomes" id="UP001352223">
    <property type="component" value="Unassembled WGS sequence"/>
</dbReference>
<evidence type="ECO:0000313" key="8">
    <source>
        <dbReference type="Proteomes" id="UP001352223"/>
    </source>
</evidence>
<keyword evidence="1" id="KW-0805">Transcription regulation</keyword>
<evidence type="ECO:0000313" key="7">
    <source>
        <dbReference type="EMBL" id="MEB3965050.1"/>
    </source>
</evidence>
<evidence type="ECO:0000256" key="4">
    <source>
        <dbReference type="PROSITE-ProRule" id="PRU00335"/>
    </source>
</evidence>
<dbReference type="InterPro" id="IPR001647">
    <property type="entry name" value="HTH_TetR"/>
</dbReference>
<dbReference type="PANTHER" id="PTHR30055">
    <property type="entry name" value="HTH-TYPE TRANSCRIPTIONAL REGULATOR RUTR"/>
    <property type="match status" value="1"/>
</dbReference>
<dbReference type="SUPFAM" id="SSF46689">
    <property type="entry name" value="Homeodomain-like"/>
    <property type="match status" value="1"/>
</dbReference>
<evidence type="ECO:0000256" key="1">
    <source>
        <dbReference type="ARBA" id="ARBA00023015"/>
    </source>
</evidence>
<evidence type="ECO:0000256" key="3">
    <source>
        <dbReference type="ARBA" id="ARBA00023163"/>
    </source>
</evidence>
<dbReference type="InterPro" id="IPR050109">
    <property type="entry name" value="HTH-type_TetR-like_transc_reg"/>
</dbReference>
<evidence type="ECO:0000259" key="6">
    <source>
        <dbReference type="PROSITE" id="PS50977"/>
    </source>
</evidence>
<feature type="transmembrane region" description="Helical" evidence="5">
    <location>
        <begin position="32"/>
        <end position="54"/>
    </location>
</feature>
<comment type="caution">
    <text evidence="7">The sequence shown here is derived from an EMBL/GenBank/DDBJ whole genome shotgun (WGS) entry which is preliminary data.</text>
</comment>
<reference evidence="7 8" key="1">
    <citation type="submission" date="2022-10" db="EMBL/GenBank/DDBJ databases">
        <authorList>
            <person name="Xie J."/>
            <person name="Shen N."/>
        </authorList>
    </citation>
    <scope>NUCLEOTIDE SEQUENCE [LARGE SCALE GENOMIC DNA]</scope>
    <source>
        <strain evidence="7 8">DSM 41681</strain>
    </source>
</reference>
<dbReference type="PANTHER" id="PTHR30055:SF238">
    <property type="entry name" value="MYCOFACTOCIN BIOSYNTHESIS TRANSCRIPTIONAL REGULATOR MFTR-RELATED"/>
    <property type="match status" value="1"/>
</dbReference>
<keyword evidence="2 4" id="KW-0238">DNA-binding</keyword>
<dbReference type="RefSeq" id="WP_324772959.1">
    <property type="nucleotide sequence ID" value="NZ_JAOZYB010000322.1"/>
</dbReference>
<evidence type="ECO:0000256" key="5">
    <source>
        <dbReference type="SAM" id="Phobius"/>
    </source>
</evidence>
<dbReference type="Gene3D" id="1.10.357.10">
    <property type="entry name" value="Tetracycline Repressor, domain 2"/>
    <property type="match status" value="1"/>
</dbReference>
<gene>
    <name evidence="7" type="ORF">OKJ48_33195</name>
</gene>
<feature type="transmembrane region" description="Helical" evidence="5">
    <location>
        <begin position="84"/>
        <end position="103"/>
    </location>
</feature>
<feature type="domain" description="HTH tetR-type" evidence="6">
    <location>
        <begin position="260"/>
        <end position="320"/>
    </location>
</feature>
<dbReference type="InterPro" id="IPR009057">
    <property type="entry name" value="Homeodomain-like_sf"/>
</dbReference>
<dbReference type="EMBL" id="JAOZYB010000322">
    <property type="protein sequence ID" value="MEB3965050.1"/>
    <property type="molecule type" value="Genomic_DNA"/>
</dbReference>
<proteinExistence type="predicted"/>